<keyword evidence="4" id="KW-1185">Reference proteome</keyword>
<gene>
    <name evidence="3" type="ORF">NCGR_LOCUS17607</name>
</gene>
<feature type="coiled-coil region" evidence="1">
    <location>
        <begin position="370"/>
        <end position="397"/>
    </location>
</feature>
<dbReference type="EMBL" id="CAJGYO010000004">
    <property type="protein sequence ID" value="CAD6225599.1"/>
    <property type="molecule type" value="Genomic_DNA"/>
</dbReference>
<dbReference type="Proteomes" id="UP000604825">
    <property type="component" value="Unassembled WGS sequence"/>
</dbReference>
<feature type="compositionally biased region" description="Acidic residues" evidence="2">
    <location>
        <begin position="98"/>
        <end position="126"/>
    </location>
</feature>
<proteinExistence type="predicted"/>
<feature type="region of interest" description="Disordered" evidence="2">
    <location>
        <begin position="56"/>
        <end position="128"/>
    </location>
</feature>
<evidence type="ECO:0000256" key="1">
    <source>
        <dbReference type="SAM" id="Coils"/>
    </source>
</evidence>
<protein>
    <submittedName>
        <fullName evidence="3">Uncharacterized protein</fullName>
    </submittedName>
</protein>
<keyword evidence="1" id="KW-0175">Coiled coil</keyword>
<sequence>MENHPPILAKNTGFAPRKQSNWVYRLTETEVEQIQPLLSQIQALKDTGLTGGVCHGREWNDCPPPPLVGEDKGVNLDKPMMDDEVRDTEDPLGGIDSSDTESSDADAAEDEEEAEQTPPQEAEEEGTAAPLVEKSNHWSATNPSRGSCYGHLGETDRCPCGASSADAIKMPLAVLMEEPCVVSLEEEATASVEEPTGGEDTIHGAGEIEATPLLAANFGPGAELGAVSTKEVHDGSQPLSSQVLEQLLPAAQDKRRAKSWQQLDNKLLRLLPYRDKQSAWIKEVWSKVRAQEATLDSLLEATDQAKRIHQQLFVRLAEAESKHAMEMKELTGKLTTARAEHKLATQILGSRIGELEADIQRVVGEHDAGLEREAEVRQKAEKAKESSKNKKKTLEKKLKGNLQLLLALVPNCVVNLHLFVWLLVVFIPTCFVSAEAELLTEQNAQSAHDGKRVFNDNRTSFKRYMIKLNLYCMRLNACARMLIETLCRGSKP</sequence>
<dbReference type="AlphaFoldDB" id="A0A811NJJ7"/>
<reference evidence="3" key="1">
    <citation type="submission" date="2020-10" db="EMBL/GenBank/DDBJ databases">
        <authorList>
            <person name="Han B."/>
            <person name="Lu T."/>
            <person name="Zhao Q."/>
            <person name="Huang X."/>
            <person name="Zhao Y."/>
        </authorList>
    </citation>
    <scope>NUCLEOTIDE SEQUENCE</scope>
</reference>
<evidence type="ECO:0000313" key="4">
    <source>
        <dbReference type="Proteomes" id="UP000604825"/>
    </source>
</evidence>
<name>A0A811NJJ7_9POAL</name>
<evidence type="ECO:0000313" key="3">
    <source>
        <dbReference type="EMBL" id="CAD6225599.1"/>
    </source>
</evidence>
<feature type="compositionally biased region" description="Basic and acidic residues" evidence="2">
    <location>
        <begin position="69"/>
        <end position="83"/>
    </location>
</feature>
<accession>A0A811NJJ7</accession>
<evidence type="ECO:0000256" key="2">
    <source>
        <dbReference type="SAM" id="MobiDB-lite"/>
    </source>
</evidence>
<organism evidence="3 4">
    <name type="scientific">Miscanthus lutarioriparius</name>
    <dbReference type="NCBI Taxonomy" id="422564"/>
    <lineage>
        <taxon>Eukaryota</taxon>
        <taxon>Viridiplantae</taxon>
        <taxon>Streptophyta</taxon>
        <taxon>Embryophyta</taxon>
        <taxon>Tracheophyta</taxon>
        <taxon>Spermatophyta</taxon>
        <taxon>Magnoliopsida</taxon>
        <taxon>Liliopsida</taxon>
        <taxon>Poales</taxon>
        <taxon>Poaceae</taxon>
        <taxon>PACMAD clade</taxon>
        <taxon>Panicoideae</taxon>
        <taxon>Andropogonodae</taxon>
        <taxon>Andropogoneae</taxon>
        <taxon>Saccharinae</taxon>
        <taxon>Miscanthus</taxon>
    </lineage>
</organism>
<comment type="caution">
    <text evidence="3">The sequence shown here is derived from an EMBL/GenBank/DDBJ whole genome shotgun (WGS) entry which is preliminary data.</text>
</comment>